<organism evidence="9 10">
    <name type="scientific">Geospiza parvula</name>
    <name type="common">Small tree-finch</name>
    <name type="synonym">Camarhynchus parvulus</name>
    <dbReference type="NCBI Taxonomy" id="87175"/>
    <lineage>
        <taxon>Eukaryota</taxon>
        <taxon>Metazoa</taxon>
        <taxon>Chordata</taxon>
        <taxon>Craniata</taxon>
        <taxon>Vertebrata</taxon>
        <taxon>Euteleostomi</taxon>
        <taxon>Archelosauria</taxon>
        <taxon>Archosauria</taxon>
        <taxon>Dinosauria</taxon>
        <taxon>Saurischia</taxon>
        <taxon>Theropoda</taxon>
        <taxon>Coelurosauria</taxon>
        <taxon>Aves</taxon>
        <taxon>Neognathae</taxon>
        <taxon>Neoaves</taxon>
        <taxon>Telluraves</taxon>
        <taxon>Australaves</taxon>
        <taxon>Passeriformes</taxon>
        <taxon>Thraupidae</taxon>
        <taxon>Camarhynchus</taxon>
    </lineage>
</organism>
<feature type="compositionally biased region" description="Polar residues" evidence="8">
    <location>
        <begin position="1"/>
        <end position="16"/>
    </location>
</feature>
<dbReference type="GO" id="GO:0042802">
    <property type="term" value="F:identical protein binding"/>
    <property type="evidence" value="ECO:0007669"/>
    <property type="project" value="InterPro"/>
</dbReference>
<dbReference type="Proteomes" id="UP000694382">
    <property type="component" value="Chromosome 1"/>
</dbReference>
<evidence type="ECO:0000256" key="3">
    <source>
        <dbReference type="ARBA" id="ARBA00022490"/>
    </source>
</evidence>
<name>A0A8C3Q450_GEOPR</name>
<dbReference type="Pfam" id="PF06657">
    <property type="entry name" value="Cep57_MT_bd"/>
    <property type="match status" value="1"/>
</dbReference>
<feature type="coiled-coil region" evidence="7">
    <location>
        <begin position="475"/>
        <end position="512"/>
    </location>
</feature>
<feature type="region of interest" description="Disordered" evidence="8">
    <location>
        <begin position="410"/>
        <end position="436"/>
    </location>
</feature>
<dbReference type="GO" id="GO:0005874">
    <property type="term" value="C:microtubule"/>
    <property type="evidence" value="ECO:0007669"/>
    <property type="project" value="UniProtKB-KW"/>
</dbReference>
<dbReference type="GO" id="GO:0008017">
    <property type="term" value="F:microtubule binding"/>
    <property type="evidence" value="ECO:0007669"/>
    <property type="project" value="InterPro"/>
</dbReference>
<dbReference type="Gene3D" id="1.20.58.90">
    <property type="match status" value="1"/>
</dbReference>
<dbReference type="PANTHER" id="PTHR19336">
    <property type="entry name" value="UNCHARACTERIZED DUF1167"/>
    <property type="match status" value="1"/>
</dbReference>
<dbReference type="InterPro" id="IPR024957">
    <property type="entry name" value="Cep57_MT-bd_dom"/>
</dbReference>
<comment type="similarity">
    <text evidence="2">Belongs to the translokin family.</text>
</comment>
<dbReference type="InterPro" id="IPR051756">
    <property type="entry name" value="Centrosomal_MT-associated"/>
</dbReference>
<comment type="subcellular location">
    <subcellularLocation>
        <location evidence="1">Cytoplasm</location>
        <location evidence="1">Cytoskeleton</location>
        <location evidence="1">Microtubule organizing center</location>
        <location evidence="1">Centrosome</location>
    </subcellularLocation>
</comment>
<keyword evidence="5 7" id="KW-0175">Coiled coil</keyword>
<keyword evidence="6" id="KW-0206">Cytoskeleton</keyword>
<dbReference type="Ensembl" id="ENSCPVT00000001082.2">
    <property type="protein sequence ID" value="ENSCPVP00000001035.1"/>
    <property type="gene ID" value="ENSCPVG00000000790.2"/>
</dbReference>
<evidence type="ECO:0000256" key="6">
    <source>
        <dbReference type="ARBA" id="ARBA00023212"/>
    </source>
</evidence>
<proteinExistence type="inferred from homology"/>
<dbReference type="GO" id="GO:0005813">
    <property type="term" value="C:centrosome"/>
    <property type="evidence" value="ECO:0007669"/>
    <property type="project" value="UniProtKB-SubCell"/>
</dbReference>
<feature type="coiled-coil region" evidence="7">
    <location>
        <begin position="148"/>
        <end position="312"/>
    </location>
</feature>
<dbReference type="InterPro" id="IPR025913">
    <property type="entry name" value="Cep57_CLD"/>
</dbReference>
<evidence type="ECO:0000256" key="2">
    <source>
        <dbReference type="ARBA" id="ARBA00008179"/>
    </source>
</evidence>
<keyword evidence="4" id="KW-0493">Microtubule</keyword>
<dbReference type="Pfam" id="PF14073">
    <property type="entry name" value="Cep57_CLD"/>
    <property type="match status" value="1"/>
</dbReference>
<feature type="region of interest" description="Disordered" evidence="8">
    <location>
        <begin position="1"/>
        <end position="84"/>
    </location>
</feature>
<dbReference type="GO" id="GO:0043015">
    <property type="term" value="F:gamma-tubulin binding"/>
    <property type="evidence" value="ECO:0007669"/>
    <property type="project" value="InterPro"/>
</dbReference>
<accession>A0A8C3Q450</accession>
<evidence type="ECO:0000256" key="5">
    <source>
        <dbReference type="ARBA" id="ARBA00023054"/>
    </source>
</evidence>
<protein>
    <submittedName>
        <fullName evidence="9">Centrosomal protein 57</fullName>
    </submittedName>
</protein>
<evidence type="ECO:0000256" key="4">
    <source>
        <dbReference type="ARBA" id="ARBA00022701"/>
    </source>
</evidence>
<dbReference type="FunFam" id="1.20.58.90:FF:000003">
    <property type="entry name" value="Centrosomal protein of 57 kDa"/>
    <property type="match status" value="1"/>
</dbReference>
<reference evidence="9" key="2">
    <citation type="submission" date="2025-08" db="UniProtKB">
        <authorList>
            <consortium name="Ensembl"/>
        </authorList>
    </citation>
    <scope>IDENTIFICATION</scope>
</reference>
<dbReference type="PANTHER" id="PTHR19336:SF11">
    <property type="entry name" value="CENTROSOMAL PROTEIN OF 57 KDA"/>
    <property type="match status" value="1"/>
</dbReference>
<evidence type="ECO:0000256" key="1">
    <source>
        <dbReference type="ARBA" id="ARBA00004300"/>
    </source>
</evidence>
<reference evidence="9" key="3">
    <citation type="submission" date="2025-09" db="UniProtKB">
        <authorList>
            <consortium name="Ensembl"/>
        </authorList>
    </citation>
    <scope>IDENTIFICATION</scope>
</reference>
<feature type="compositionally biased region" description="Pro residues" evidence="8">
    <location>
        <begin position="62"/>
        <end position="84"/>
    </location>
</feature>
<evidence type="ECO:0000256" key="7">
    <source>
        <dbReference type="SAM" id="Coils"/>
    </source>
</evidence>
<evidence type="ECO:0000256" key="8">
    <source>
        <dbReference type="SAM" id="MobiDB-lite"/>
    </source>
</evidence>
<keyword evidence="3" id="KW-0963">Cytoplasm</keyword>
<sequence length="583" mass="66427">MRSPSARFSRSGQAQLPQPRWPRAGALRTSPAGTRSGSRCTSRWGGRCGTPAGEAPRYCPAEPRPALRPRPPPRQQPRPGPPPHLAQLLALRELLERDDLRNTQNSTSATDGLSSASFIEYPKHKPFINSDLQRSSWKPVVPYPESHSRAIFSALKNLQEKIHQLELERFEAEENVKHLSRETANFKQMLSEQMQHKERDKTEVSKKNQELTSQLAAAESRCRLLEKQLDYMRQMIQHAENEKTHLLEKQGSLERDRLLDQSHVQSKLEKLDILEKEYNRLTTMQSTAEKKMKELEQKLYEEEHARKLVQEKAAELQTGLETNRLLIQAASPLLSPKVRQPRKKAKQPEKKCSVRHSTVQPHYRLCLGDVPFVAGKSTSPSHSVTANVQHVLHLMKHHSKALCNRHVVNDTPAKPTSSGHPACKSRRPSLTMDSSSSQEELSEVLLTLQDEFGQMSFDHQQLSKLILEAPSATVREELERELDALVERMEAKADQISKVQKHRLQLERLKRECKSRKTSAKQIKDSRFPVSEVKVTTTVTTKGKNAGPIKVKPGEKSRKNLQLLRDMQTIQTSLQKDDVSWDY</sequence>
<reference evidence="9" key="1">
    <citation type="submission" date="2020-02" db="EMBL/GenBank/DDBJ databases">
        <authorList>
            <person name="Enbody D E."/>
            <person name="Pettersson E M."/>
        </authorList>
    </citation>
    <scope>NUCLEOTIDE SEQUENCE [LARGE SCALE GENOMIC DNA]</scope>
</reference>
<keyword evidence="10" id="KW-1185">Reference proteome</keyword>
<feature type="compositionally biased region" description="Polar residues" evidence="8">
    <location>
        <begin position="31"/>
        <end position="41"/>
    </location>
</feature>
<dbReference type="AlphaFoldDB" id="A0A8C3Q450"/>
<evidence type="ECO:0000313" key="10">
    <source>
        <dbReference type="Proteomes" id="UP000694382"/>
    </source>
</evidence>
<gene>
    <name evidence="9" type="primary">CEP57</name>
</gene>
<evidence type="ECO:0000313" key="9">
    <source>
        <dbReference type="Ensembl" id="ENSCPVP00000001035.1"/>
    </source>
</evidence>